<dbReference type="Proteomes" id="UP001623348">
    <property type="component" value="Unassembled WGS sequence"/>
</dbReference>
<sequence length="146" mass="16771">MGPDWKQPPMRRELANVIARPLSIIFDQSCRLGEVPQDWRKENVTPIFKKDKKEEPGNYRLVSLTLIPGKVMEQLIMETISRHMKDKKLLRSSQHGFTKGKSCLTNLITFYNELMHLVDEGRAKTSVHWAFSKASNAVSHKNIIAP</sequence>
<accession>A0ABC9WFI7</accession>
<protein>
    <submittedName>
        <fullName evidence="1">Mitochondrial enolase superfamily member 1</fullName>
    </submittedName>
</protein>
<keyword evidence="2" id="KW-1185">Reference proteome</keyword>
<name>A0ABC9WFI7_GRUJA</name>
<gene>
    <name evidence="1" type="ORF">GRJ2_000867400</name>
</gene>
<dbReference type="AlphaFoldDB" id="A0ABC9WFI7"/>
<proteinExistence type="predicted"/>
<comment type="caution">
    <text evidence="1">The sequence shown here is derived from an EMBL/GenBank/DDBJ whole genome shotgun (WGS) entry which is preliminary data.</text>
</comment>
<evidence type="ECO:0000313" key="2">
    <source>
        <dbReference type="Proteomes" id="UP001623348"/>
    </source>
</evidence>
<reference evidence="1 2" key="1">
    <citation type="submission" date="2024-06" db="EMBL/GenBank/DDBJ databases">
        <title>The draft genome of Grus japonensis, version 3.</title>
        <authorList>
            <person name="Nabeshima K."/>
            <person name="Suzuki S."/>
            <person name="Onuma M."/>
        </authorList>
    </citation>
    <scope>NUCLEOTIDE SEQUENCE [LARGE SCALE GENOMIC DNA]</scope>
    <source>
        <strain evidence="1 2">451A</strain>
    </source>
</reference>
<dbReference type="EMBL" id="BAAFJT010000002">
    <property type="protein sequence ID" value="GAB0184021.1"/>
    <property type="molecule type" value="Genomic_DNA"/>
</dbReference>
<organism evidence="1 2">
    <name type="scientific">Grus japonensis</name>
    <name type="common">Japanese crane</name>
    <name type="synonym">Red-crowned crane</name>
    <dbReference type="NCBI Taxonomy" id="30415"/>
    <lineage>
        <taxon>Eukaryota</taxon>
        <taxon>Metazoa</taxon>
        <taxon>Chordata</taxon>
        <taxon>Craniata</taxon>
        <taxon>Vertebrata</taxon>
        <taxon>Euteleostomi</taxon>
        <taxon>Archelosauria</taxon>
        <taxon>Archosauria</taxon>
        <taxon>Dinosauria</taxon>
        <taxon>Saurischia</taxon>
        <taxon>Theropoda</taxon>
        <taxon>Coelurosauria</taxon>
        <taxon>Aves</taxon>
        <taxon>Neognathae</taxon>
        <taxon>Neoaves</taxon>
        <taxon>Gruiformes</taxon>
        <taxon>Gruidae</taxon>
        <taxon>Grus</taxon>
    </lineage>
</organism>
<dbReference type="PANTHER" id="PTHR33332">
    <property type="entry name" value="REVERSE TRANSCRIPTASE DOMAIN-CONTAINING PROTEIN"/>
    <property type="match status" value="1"/>
</dbReference>
<evidence type="ECO:0000313" key="1">
    <source>
        <dbReference type="EMBL" id="GAB0184021.1"/>
    </source>
</evidence>